<evidence type="ECO:0000256" key="2">
    <source>
        <dbReference type="ARBA" id="ARBA00012513"/>
    </source>
</evidence>
<evidence type="ECO:0000256" key="6">
    <source>
        <dbReference type="ARBA" id="ARBA00022777"/>
    </source>
</evidence>
<dbReference type="PANTHER" id="PTHR45637">
    <property type="entry name" value="FLIPPASE KINASE 1-RELATED"/>
    <property type="match status" value="1"/>
</dbReference>
<comment type="catalytic activity">
    <reaction evidence="8">
        <text>L-threonyl-[protein] + ATP = O-phospho-L-threonyl-[protein] + ADP + H(+)</text>
        <dbReference type="Rhea" id="RHEA:46608"/>
        <dbReference type="Rhea" id="RHEA-COMP:11060"/>
        <dbReference type="Rhea" id="RHEA-COMP:11605"/>
        <dbReference type="ChEBI" id="CHEBI:15378"/>
        <dbReference type="ChEBI" id="CHEBI:30013"/>
        <dbReference type="ChEBI" id="CHEBI:30616"/>
        <dbReference type="ChEBI" id="CHEBI:61977"/>
        <dbReference type="ChEBI" id="CHEBI:456216"/>
        <dbReference type="EC" id="2.7.11.1"/>
    </reaction>
</comment>
<dbReference type="InterPro" id="IPR008271">
    <property type="entry name" value="Ser/Thr_kinase_AS"/>
</dbReference>
<dbReference type="Pfam" id="PF00069">
    <property type="entry name" value="Pkinase"/>
    <property type="match status" value="2"/>
</dbReference>
<keyword evidence="13" id="KW-1185">Reference proteome</keyword>
<evidence type="ECO:0000256" key="8">
    <source>
        <dbReference type="ARBA" id="ARBA00047899"/>
    </source>
</evidence>
<evidence type="ECO:0000256" key="3">
    <source>
        <dbReference type="ARBA" id="ARBA00022527"/>
    </source>
</evidence>
<keyword evidence="7" id="KW-0067">ATP-binding</keyword>
<dbReference type="Proteomes" id="UP000245207">
    <property type="component" value="Unassembled WGS sequence"/>
</dbReference>
<keyword evidence="3" id="KW-0723">Serine/threonine-protein kinase</keyword>
<feature type="region of interest" description="Disordered" evidence="10">
    <location>
        <begin position="175"/>
        <end position="199"/>
    </location>
</feature>
<dbReference type="AlphaFoldDB" id="A0A2U1NTH7"/>
<evidence type="ECO:0000256" key="1">
    <source>
        <dbReference type="ARBA" id="ARBA00009903"/>
    </source>
</evidence>
<comment type="similarity">
    <text evidence="1">Belongs to the protein kinase superfamily. AGC Ser/Thr protein kinase family.</text>
</comment>
<comment type="catalytic activity">
    <reaction evidence="9">
        <text>L-seryl-[protein] + ATP = O-phospho-L-seryl-[protein] + ADP + H(+)</text>
        <dbReference type="Rhea" id="RHEA:17989"/>
        <dbReference type="Rhea" id="RHEA-COMP:9863"/>
        <dbReference type="Rhea" id="RHEA-COMP:11604"/>
        <dbReference type="ChEBI" id="CHEBI:15378"/>
        <dbReference type="ChEBI" id="CHEBI:29999"/>
        <dbReference type="ChEBI" id="CHEBI:30616"/>
        <dbReference type="ChEBI" id="CHEBI:83421"/>
        <dbReference type="ChEBI" id="CHEBI:456216"/>
        <dbReference type="EC" id="2.7.11.1"/>
    </reaction>
</comment>
<evidence type="ECO:0000256" key="5">
    <source>
        <dbReference type="ARBA" id="ARBA00022741"/>
    </source>
</evidence>
<reference evidence="12 13" key="1">
    <citation type="journal article" date="2018" name="Mol. Plant">
        <title>The genome of Artemisia annua provides insight into the evolution of Asteraceae family and artemisinin biosynthesis.</title>
        <authorList>
            <person name="Shen Q."/>
            <person name="Zhang L."/>
            <person name="Liao Z."/>
            <person name="Wang S."/>
            <person name="Yan T."/>
            <person name="Shi P."/>
            <person name="Liu M."/>
            <person name="Fu X."/>
            <person name="Pan Q."/>
            <person name="Wang Y."/>
            <person name="Lv Z."/>
            <person name="Lu X."/>
            <person name="Zhang F."/>
            <person name="Jiang W."/>
            <person name="Ma Y."/>
            <person name="Chen M."/>
            <person name="Hao X."/>
            <person name="Li L."/>
            <person name="Tang Y."/>
            <person name="Lv G."/>
            <person name="Zhou Y."/>
            <person name="Sun X."/>
            <person name="Brodelius P.E."/>
            <person name="Rose J.K.C."/>
            <person name="Tang K."/>
        </authorList>
    </citation>
    <scope>NUCLEOTIDE SEQUENCE [LARGE SCALE GENOMIC DNA]</scope>
    <source>
        <strain evidence="13">cv. Huhao1</strain>
        <tissue evidence="12">Leaf</tissue>
    </source>
</reference>
<dbReference type="SMART" id="SM00220">
    <property type="entry name" value="S_TKc"/>
    <property type="match status" value="1"/>
</dbReference>
<evidence type="ECO:0000313" key="13">
    <source>
        <dbReference type="Proteomes" id="UP000245207"/>
    </source>
</evidence>
<dbReference type="FunFam" id="1.10.510.10:FF:000294">
    <property type="entry name" value="Serine/threonine-protein kinase OXI1"/>
    <property type="match status" value="1"/>
</dbReference>
<proteinExistence type="inferred from homology"/>
<evidence type="ECO:0000256" key="4">
    <source>
        <dbReference type="ARBA" id="ARBA00022679"/>
    </source>
</evidence>
<keyword evidence="5" id="KW-0547">Nucleotide-binding</keyword>
<name>A0A2U1NTH7_ARTAN</name>
<comment type="caution">
    <text evidence="12">The sequence shown here is derived from an EMBL/GenBank/DDBJ whole genome shotgun (WGS) entry which is preliminary data.</text>
</comment>
<evidence type="ECO:0000256" key="7">
    <source>
        <dbReference type="ARBA" id="ARBA00022840"/>
    </source>
</evidence>
<dbReference type="PROSITE" id="PS50011">
    <property type="entry name" value="PROTEIN_KINASE_DOM"/>
    <property type="match status" value="1"/>
</dbReference>
<feature type="compositionally biased region" description="Polar residues" evidence="10">
    <location>
        <begin position="178"/>
        <end position="190"/>
    </location>
</feature>
<dbReference type="Gene3D" id="1.10.510.10">
    <property type="entry name" value="Transferase(Phosphotransferase) domain 1"/>
    <property type="match status" value="2"/>
</dbReference>
<keyword evidence="4" id="KW-0808">Transferase</keyword>
<evidence type="ECO:0000256" key="9">
    <source>
        <dbReference type="ARBA" id="ARBA00048679"/>
    </source>
</evidence>
<dbReference type="PROSITE" id="PS00108">
    <property type="entry name" value="PROTEIN_KINASE_ST"/>
    <property type="match status" value="1"/>
</dbReference>
<evidence type="ECO:0000313" key="12">
    <source>
        <dbReference type="EMBL" id="PWA76806.1"/>
    </source>
</evidence>
<dbReference type="GO" id="GO:0004674">
    <property type="term" value="F:protein serine/threonine kinase activity"/>
    <property type="evidence" value="ECO:0007669"/>
    <property type="project" value="UniProtKB-KW"/>
</dbReference>
<dbReference type="InterPro" id="IPR011009">
    <property type="entry name" value="Kinase-like_dom_sf"/>
</dbReference>
<dbReference type="SUPFAM" id="SSF56112">
    <property type="entry name" value="Protein kinase-like (PK-like)"/>
    <property type="match status" value="1"/>
</dbReference>
<feature type="region of interest" description="Disordered" evidence="10">
    <location>
        <begin position="55"/>
        <end position="85"/>
    </location>
</feature>
<dbReference type="EC" id="2.7.11.1" evidence="2"/>
<protein>
    <recommendedName>
        <fullName evidence="2">non-specific serine/threonine protein kinase</fullName>
        <ecNumber evidence="2">2.7.11.1</ecNumber>
    </recommendedName>
</protein>
<dbReference type="STRING" id="35608.A0A2U1NTH7"/>
<dbReference type="CDD" id="cd05574">
    <property type="entry name" value="STKc_phototropin_like"/>
    <property type="match status" value="1"/>
</dbReference>
<dbReference type="EMBL" id="PKPP01002219">
    <property type="protein sequence ID" value="PWA76806.1"/>
    <property type="molecule type" value="Genomic_DNA"/>
</dbReference>
<evidence type="ECO:0000256" key="10">
    <source>
        <dbReference type="SAM" id="MobiDB-lite"/>
    </source>
</evidence>
<dbReference type="OrthoDB" id="432483at2759"/>
<sequence length="822" mass="90882">MSSRYGICEIVELEDEFKSSDRVIDKGKKPQGSNHIVDDINKLFEAINVRTSYHGLTPLSGGTTPRRNPSKRPMRMSTSSSYSANGYSEPVSLKQALRGLCISQASEMAALKRLSKPPGSPALSEFGKIANSYKSDNSSTFVGQVKEVKVLIPEENTSMAASSRTMPEYLQGGPKMKSSYNNSPQSSVQFNKKEKSPKRVGTGIRLNEILYEPESGNVLPMIESALHEKKCVAYDEPSKPVVNGSKHKPAKSVNKASFNLRRKGRLQSMPSSTFISSNKLGKPIKPIKTVSRNKNIVKKKSKQDLPSATSVIENVTFVPDTCQLVCERCHCALKEPNLPPCNSISTEVKHGFSQRGCGSNGSVIYNNTNFKYGDKSDFTQSSNSSSICEYSSSTSISEESSRCSIGNRPHMSMDSRRTAIHDMMKRNNGFLGLRHFNLLKKLGCGDIGTVYLAELVGTNLRYAIKVMDNEFLERRKKMPRAHTEREILRILDHPFLPTLYAHFVSDNLSCLVMDYCPGGDLHVLRQKQPGRYYHEQAARFYVAEVLISLEYLHMLGIVYRDLKPENILVQQDGHIKLTDFDLSLRCSSNPTILQSLSSGAMEPPRMSGPCAGSNCIDPFCIKPTCQMSCFSPRILPTCKGKKTKPGPMTHHVSLPQLVAEPTEARSNSFVGTHEYLAPEIIKGDGHGSAVDWWTFGIFLYELLYGRSPFKGTGNDETLANVVLQSLNFPDTPLVSFQARDLINGLLVKEPENRLGSQKGAAEIKQHPFFSGINWALIRCTIPPELPGESDIGMAKSASMEKATKCVDYNGPAAGGHPEFELF</sequence>
<keyword evidence="6" id="KW-0418">Kinase</keyword>
<evidence type="ECO:0000259" key="11">
    <source>
        <dbReference type="PROSITE" id="PS50011"/>
    </source>
</evidence>
<dbReference type="GO" id="GO:0005524">
    <property type="term" value="F:ATP binding"/>
    <property type="evidence" value="ECO:0007669"/>
    <property type="project" value="UniProtKB-KW"/>
</dbReference>
<gene>
    <name evidence="12" type="ORF">CTI12_AA227800</name>
</gene>
<dbReference type="InterPro" id="IPR000719">
    <property type="entry name" value="Prot_kinase_dom"/>
</dbReference>
<dbReference type="Gene3D" id="3.30.200.20">
    <property type="entry name" value="Phosphorylase Kinase, domain 1"/>
    <property type="match status" value="1"/>
</dbReference>
<organism evidence="12 13">
    <name type="scientific">Artemisia annua</name>
    <name type="common">Sweet wormwood</name>
    <dbReference type="NCBI Taxonomy" id="35608"/>
    <lineage>
        <taxon>Eukaryota</taxon>
        <taxon>Viridiplantae</taxon>
        <taxon>Streptophyta</taxon>
        <taxon>Embryophyta</taxon>
        <taxon>Tracheophyta</taxon>
        <taxon>Spermatophyta</taxon>
        <taxon>Magnoliopsida</taxon>
        <taxon>eudicotyledons</taxon>
        <taxon>Gunneridae</taxon>
        <taxon>Pentapetalae</taxon>
        <taxon>asterids</taxon>
        <taxon>campanulids</taxon>
        <taxon>Asterales</taxon>
        <taxon>Asteraceae</taxon>
        <taxon>Asteroideae</taxon>
        <taxon>Anthemideae</taxon>
        <taxon>Artemisiinae</taxon>
        <taxon>Artemisia</taxon>
    </lineage>
</organism>
<accession>A0A2U1NTH7</accession>
<feature type="domain" description="Protein kinase" evidence="11">
    <location>
        <begin position="436"/>
        <end position="769"/>
    </location>
</feature>
<dbReference type="FunFam" id="1.10.510.10:FF:000020">
    <property type="entry name" value="serine/threonine-protein kinase D6PK-like"/>
    <property type="match status" value="1"/>
</dbReference>